<evidence type="ECO:0000256" key="4">
    <source>
        <dbReference type="ARBA" id="ARBA00022989"/>
    </source>
</evidence>
<feature type="transmembrane region" description="Helical" evidence="6">
    <location>
        <begin position="284"/>
        <end position="305"/>
    </location>
</feature>
<comment type="caution">
    <text evidence="9">The sequence shown here is derived from an EMBL/GenBank/DDBJ whole genome shotgun (WGS) entry which is preliminary data.</text>
</comment>
<dbReference type="PANTHER" id="PTHR30572">
    <property type="entry name" value="MEMBRANE COMPONENT OF TRANSPORTER-RELATED"/>
    <property type="match status" value="1"/>
</dbReference>
<gene>
    <name evidence="9" type="ORF">ACFOS1_03765</name>
</gene>
<keyword evidence="10" id="KW-1185">Reference proteome</keyword>
<evidence type="ECO:0000256" key="5">
    <source>
        <dbReference type="ARBA" id="ARBA00023136"/>
    </source>
</evidence>
<dbReference type="EMBL" id="JBHSAS010000006">
    <property type="protein sequence ID" value="MFC4026508.1"/>
    <property type="molecule type" value="Genomic_DNA"/>
</dbReference>
<dbReference type="InterPro" id="IPR003838">
    <property type="entry name" value="ABC3_permease_C"/>
</dbReference>
<evidence type="ECO:0000256" key="6">
    <source>
        <dbReference type="SAM" id="Phobius"/>
    </source>
</evidence>
<keyword evidence="3 6" id="KW-0812">Transmembrane</keyword>
<dbReference type="RefSeq" id="WP_290236137.1">
    <property type="nucleotide sequence ID" value="NZ_JAUFPZ010000002.1"/>
</dbReference>
<feature type="transmembrane region" description="Helical" evidence="6">
    <location>
        <begin position="724"/>
        <end position="743"/>
    </location>
</feature>
<dbReference type="PANTHER" id="PTHR30572:SF18">
    <property type="entry name" value="ABC-TYPE MACROLIDE FAMILY EXPORT SYSTEM PERMEASE COMPONENT 2"/>
    <property type="match status" value="1"/>
</dbReference>
<dbReference type="Proteomes" id="UP001595793">
    <property type="component" value="Unassembled WGS sequence"/>
</dbReference>
<dbReference type="Pfam" id="PF02687">
    <property type="entry name" value="FtsX"/>
    <property type="match status" value="2"/>
</dbReference>
<dbReference type="Pfam" id="PF12704">
    <property type="entry name" value="MacB_PCD"/>
    <property type="match status" value="1"/>
</dbReference>
<evidence type="ECO:0000259" key="8">
    <source>
        <dbReference type="Pfam" id="PF12704"/>
    </source>
</evidence>
<evidence type="ECO:0000256" key="1">
    <source>
        <dbReference type="ARBA" id="ARBA00004651"/>
    </source>
</evidence>
<feature type="domain" description="ABC3 transporter permease C-terminal" evidence="7">
    <location>
        <begin position="676"/>
        <end position="788"/>
    </location>
</feature>
<comment type="subcellular location">
    <subcellularLocation>
        <location evidence="1">Cell membrane</location>
        <topology evidence="1">Multi-pass membrane protein</topology>
    </subcellularLocation>
</comment>
<name>A0ABV8H2Y4_9FLAO</name>
<feature type="domain" description="ABC3 transporter permease C-terminal" evidence="7">
    <location>
        <begin position="289"/>
        <end position="403"/>
    </location>
</feature>
<evidence type="ECO:0000256" key="3">
    <source>
        <dbReference type="ARBA" id="ARBA00022692"/>
    </source>
</evidence>
<keyword evidence="2" id="KW-1003">Cell membrane</keyword>
<keyword evidence="4 6" id="KW-1133">Transmembrane helix</keyword>
<evidence type="ECO:0000259" key="7">
    <source>
        <dbReference type="Pfam" id="PF02687"/>
    </source>
</evidence>
<reference evidence="10" key="1">
    <citation type="journal article" date="2019" name="Int. J. Syst. Evol. Microbiol.">
        <title>The Global Catalogue of Microorganisms (GCM) 10K type strain sequencing project: providing services to taxonomists for standard genome sequencing and annotation.</title>
        <authorList>
            <consortium name="The Broad Institute Genomics Platform"/>
            <consortium name="The Broad Institute Genome Sequencing Center for Infectious Disease"/>
            <person name="Wu L."/>
            <person name="Ma J."/>
        </authorList>
    </citation>
    <scope>NUCLEOTIDE SEQUENCE [LARGE SCALE GENOMIC DNA]</scope>
    <source>
        <strain evidence="10">CECT 9128</strain>
    </source>
</reference>
<feature type="transmembrane region" description="Helical" evidence="6">
    <location>
        <begin position="422"/>
        <end position="446"/>
    </location>
</feature>
<feature type="transmembrane region" description="Helical" evidence="6">
    <location>
        <begin position="758"/>
        <end position="781"/>
    </location>
</feature>
<feature type="transmembrane region" description="Helical" evidence="6">
    <location>
        <begin position="330"/>
        <end position="356"/>
    </location>
</feature>
<feature type="transmembrane region" description="Helical" evidence="6">
    <location>
        <begin position="672"/>
        <end position="692"/>
    </location>
</feature>
<sequence length="795" mass="88264">MLKNYFKIAFRNLWRHRGFSFLNIGGLAVGMAAAFLILLYVGFELSYDTMFPKKERIYMLVSDLKTPSDSYQIPVVDWSVLGKITPQFPEIIYSTRIDDMDLSIQKGAENFVEKRALAADSTFFKIFDLKLLKGNPDEALRAPLSLVLSQTGAQKYFGSENPLGKSLKIMNGEYTAQITGVMEDLPKNTQIQADYLLSLSTFTKIIDPSLDESWANYEPRGYMLLSEQANPTKLVSKINAYLEEVDGEKMKASNLFIKQDMEPIADIYLYSTRIGSGIPNINNVYIFGVVALFILLIAGINFINLTTARSVERAKEVGIRKVIGAQKKQLMLQFVGESLIITILAFILGIALATLALPYFNTLAGQAVALGIFSNWSYVGLFFGIALAIGLAAGTYPALVLSSFRPVSVLKGKFSTTRSGGFLRKALVVSQFSVSIILIIGTLIIYNQMHFMQSQNLGFAKDRLLVLDTDNNAKQQLLADYLKTNPNIISIGKGSTVPGGGGENSSALSIMQNSQGQDQTLTVDRYVIDDTYLDQLDINLIAGRNFSREFASDSTQALIVNEKVVDLLGYSSAEKALGASFDQWGKKGHIVGVVANFHSASLQNQIEPLSFVYDTKQSRLLTLKISPSNVSETLAYVEKSWKRFMPNTHFEYYFLDEFFDRQYRAEQRFSNLFLNFAVLAIFISCLGLLGLASYSTKQRRREIGIRKIVGASVPGIVNLLSKEFIKLVGIAFLIAVPIAWYGMQNWLQDFAYRIDIPVWIFAVAGILAIGIAMLTVSFQAIKAAIANPVKSLRTE</sequence>
<accession>A0ABV8H2Y4</accession>
<organism evidence="9 10">
    <name type="scientific">Zunongwangia endophytica</name>
    <dbReference type="NCBI Taxonomy" id="1808945"/>
    <lineage>
        <taxon>Bacteria</taxon>
        <taxon>Pseudomonadati</taxon>
        <taxon>Bacteroidota</taxon>
        <taxon>Flavobacteriia</taxon>
        <taxon>Flavobacteriales</taxon>
        <taxon>Flavobacteriaceae</taxon>
        <taxon>Zunongwangia</taxon>
    </lineage>
</organism>
<evidence type="ECO:0000313" key="10">
    <source>
        <dbReference type="Proteomes" id="UP001595793"/>
    </source>
</evidence>
<evidence type="ECO:0000256" key="2">
    <source>
        <dbReference type="ARBA" id="ARBA00022475"/>
    </source>
</evidence>
<protein>
    <submittedName>
        <fullName evidence="9">FtsX-like permease family protein</fullName>
    </submittedName>
</protein>
<dbReference type="InterPro" id="IPR025857">
    <property type="entry name" value="MacB_PCD"/>
</dbReference>
<proteinExistence type="predicted"/>
<feature type="domain" description="MacB-like periplasmic core" evidence="8">
    <location>
        <begin position="20"/>
        <end position="240"/>
    </location>
</feature>
<dbReference type="InterPro" id="IPR050250">
    <property type="entry name" value="Macrolide_Exporter_MacB"/>
</dbReference>
<evidence type="ECO:0000313" key="9">
    <source>
        <dbReference type="EMBL" id="MFC4026508.1"/>
    </source>
</evidence>
<feature type="transmembrane region" description="Helical" evidence="6">
    <location>
        <begin position="21"/>
        <end position="43"/>
    </location>
</feature>
<keyword evidence="5 6" id="KW-0472">Membrane</keyword>
<feature type="transmembrane region" description="Helical" evidence="6">
    <location>
        <begin position="376"/>
        <end position="401"/>
    </location>
</feature>